<comment type="caution">
    <text evidence="1">The sequence shown here is derived from an EMBL/GenBank/DDBJ whole genome shotgun (WGS) entry which is preliminary data.</text>
</comment>
<sequence>MSKGYIFTPKEIARFEYTRITRKDINNEELTKAEIDFVIFIEQDFIE</sequence>
<accession>A0A0F9U016</accession>
<evidence type="ECO:0000313" key="1">
    <source>
        <dbReference type="EMBL" id="KKN86575.1"/>
    </source>
</evidence>
<proteinExistence type="predicted"/>
<name>A0A0F9U016_9ZZZZ</name>
<dbReference type="AlphaFoldDB" id="A0A0F9U016"/>
<organism evidence="1">
    <name type="scientific">marine sediment metagenome</name>
    <dbReference type="NCBI Taxonomy" id="412755"/>
    <lineage>
        <taxon>unclassified sequences</taxon>
        <taxon>metagenomes</taxon>
        <taxon>ecological metagenomes</taxon>
    </lineage>
</organism>
<gene>
    <name evidence="1" type="ORF">LCGC14_0267510</name>
</gene>
<reference evidence="1" key="1">
    <citation type="journal article" date="2015" name="Nature">
        <title>Complex archaea that bridge the gap between prokaryotes and eukaryotes.</title>
        <authorList>
            <person name="Spang A."/>
            <person name="Saw J.H."/>
            <person name="Jorgensen S.L."/>
            <person name="Zaremba-Niedzwiedzka K."/>
            <person name="Martijn J."/>
            <person name="Lind A.E."/>
            <person name="van Eijk R."/>
            <person name="Schleper C."/>
            <person name="Guy L."/>
            <person name="Ettema T.J."/>
        </authorList>
    </citation>
    <scope>NUCLEOTIDE SEQUENCE</scope>
</reference>
<protein>
    <submittedName>
        <fullName evidence="1">Uncharacterized protein</fullName>
    </submittedName>
</protein>
<dbReference type="EMBL" id="LAZR01000146">
    <property type="protein sequence ID" value="KKN86575.1"/>
    <property type="molecule type" value="Genomic_DNA"/>
</dbReference>